<dbReference type="PROSITE" id="PS50082">
    <property type="entry name" value="WD_REPEATS_2"/>
    <property type="match status" value="1"/>
</dbReference>
<dbReference type="PROSITE" id="PS50294">
    <property type="entry name" value="WD_REPEATS_REGION"/>
    <property type="match status" value="1"/>
</dbReference>
<dbReference type="SMART" id="SM00320">
    <property type="entry name" value="WD40"/>
    <property type="match status" value="5"/>
</dbReference>
<feature type="region of interest" description="Disordered" evidence="4">
    <location>
        <begin position="476"/>
        <end position="522"/>
    </location>
</feature>
<dbReference type="GO" id="GO:0005774">
    <property type="term" value="C:vacuolar membrane"/>
    <property type="evidence" value="ECO:0007669"/>
    <property type="project" value="TreeGrafter"/>
</dbReference>
<dbReference type="PANTHER" id="PTHR46170">
    <property type="entry name" value="GATOR COMPLEX PROTEIN WDR59"/>
    <property type="match status" value="1"/>
</dbReference>
<dbReference type="InterPro" id="IPR015943">
    <property type="entry name" value="WD40/YVTN_repeat-like_dom_sf"/>
</dbReference>
<dbReference type="STRING" id="1884261.A0A5C3QX47"/>
<keyword evidence="1 3" id="KW-0853">WD repeat</keyword>
<feature type="region of interest" description="Disordered" evidence="4">
    <location>
        <begin position="412"/>
        <end position="463"/>
    </location>
</feature>
<dbReference type="SUPFAM" id="SSF50978">
    <property type="entry name" value="WD40 repeat-like"/>
    <property type="match status" value="1"/>
</dbReference>
<dbReference type="PROSITE" id="PS00678">
    <property type="entry name" value="WD_REPEATS_1"/>
    <property type="match status" value="1"/>
</dbReference>
<dbReference type="GO" id="GO:0035591">
    <property type="term" value="F:signaling adaptor activity"/>
    <property type="evidence" value="ECO:0007669"/>
    <property type="project" value="TreeGrafter"/>
</dbReference>
<name>A0A5C3QX47_9AGAR</name>
<evidence type="ECO:0000256" key="2">
    <source>
        <dbReference type="ARBA" id="ARBA00022737"/>
    </source>
</evidence>
<dbReference type="EMBL" id="ML178816">
    <property type="protein sequence ID" value="TFL05907.1"/>
    <property type="molecule type" value="Genomic_DNA"/>
</dbReference>
<dbReference type="Gene3D" id="2.130.10.10">
    <property type="entry name" value="YVTN repeat-like/Quinoprotein amine dehydrogenase"/>
    <property type="match status" value="1"/>
</dbReference>
<evidence type="ECO:0000256" key="4">
    <source>
        <dbReference type="SAM" id="MobiDB-lite"/>
    </source>
</evidence>
<feature type="compositionally biased region" description="Low complexity" evidence="4">
    <location>
        <begin position="965"/>
        <end position="980"/>
    </location>
</feature>
<dbReference type="AlphaFoldDB" id="A0A5C3QX47"/>
<proteinExistence type="predicted"/>
<dbReference type="GO" id="GO:0035859">
    <property type="term" value="C:Seh1-associated complex"/>
    <property type="evidence" value="ECO:0007669"/>
    <property type="project" value="TreeGrafter"/>
</dbReference>
<feature type="region of interest" description="Disordered" evidence="4">
    <location>
        <begin position="1060"/>
        <end position="1079"/>
    </location>
</feature>
<feature type="region of interest" description="Disordered" evidence="4">
    <location>
        <begin position="965"/>
        <end position="996"/>
    </location>
</feature>
<feature type="region of interest" description="Disordered" evidence="4">
    <location>
        <begin position="1028"/>
        <end position="1047"/>
    </location>
</feature>
<evidence type="ECO:0000313" key="7">
    <source>
        <dbReference type="Proteomes" id="UP000305067"/>
    </source>
</evidence>
<gene>
    <name evidence="6" type="ORF">BDV98DRAFT_542160</name>
</gene>
<dbReference type="CDD" id="cd16488">
    <property type="entry name" value="mRING-H2-C3H3C2_Mio-like"/>
    <property type="match status" value="1"/>
</dbReference>
<evidence type="ECO:0000256" key="3">
    <source>
        <dbReference type="PROSITE-ProRule" id="PRU00221"/>
    </source>
</evidence>
<organism evidence="6 7">
    <name type="scientific">Pterulicium gracile</name>
    <dbReference type="NCBI Taxonomy" id="1884261"/>
    <lineage>
        <taxon>Eukaryota</taxon>
        <taxon>Fungi</taxon>
        <taxon>Dikarya</taxon>
        <taxon>Basidiomycota</taxon>
        <taxon>Agaricomycotina</taxon>
        <taxon>Agaricomycetes</taxon>
        <taxon>Agaricomycetidae</taxon>
        <taxon>Agaricales</taxon>
        <taxon>Pleurotineae</taxon>
        <taxon>Pterulaceae</taxon>
        <taxon>Pterulicium</taxon>
    </lineage>
</organism>
<dbReference type="Pfam" id="PF00400">
    <property type="entry name" value="WD40"/>
    <property type="match status" value="1"/>
</dbReference>
<keyword evidence="7" id="KW-1185">Reference proteome</keyword>
<feature type="region of interest" description="Disordered" evidence="4">
    <location>
        <begin position="640"/>
        <end position="662"/>
    </location>
</feature>
<dbReference type="InterPro" id="IPR001680">
    <property type="entry name" value="WD40_rpt"/>
</dbReference>
<protein>
    <recommendedName>
        <fullName evidence="5">WDR59/RTC1-like RING zinc finger domain-containing protein</fullName>
    </recommendedName>
</protein>
<feature type="repeat" description="WD" evidence="3">
    <location>
        <begin position="225"/>
        <end position="267"/>
    </location>
</feature>
<keyword evidence="2" id="KW-0677">Repeat</keyword>
<dbReference type="PANTHER" id="PTHR46170:SF1">
    <property type="entry name" value="GATOR COMPLEX PROTEIN WDR59"/>
    <property type="match status" value="1"/>
</dbReference>
<dbReference type="OrthoDB" id="311712at2759"/>
<evidence type="ECO:0000256" key="1">
    <source>
        <dbReference type="ARBA" id="ARBA00022574"/>
    </source>
</evidence>
<dbReference type="InterPro" id="IPR019775">
    <property type="entry name" value="WD40_repeat_CS"/>
</dbReference>
<evidence type="ECO:0000259" key="5">
    <source>
        <dbReference type="Pfam" id="PF17120"/>
    </source>
</evidence>
<feature type="compositionally biased region" description="Low complexity" evidence="4">
    <location>
        <begin position="483"/>
        <end position="492"/>
    </location>
</feature>
<sequence>MPTATHPVSFLFRQPRSTDDLDADVIKEGSSPETASNLQRSLQIDMKGLFGDAVGNMSISPTNRDLVLAAKRGLFIIDLQAPLEVPRFLPQGGTWDVADVQWNPHQSRSEYIVSTSCEKLLIWNLLSNEKTAIQHILRAHYRAITDINWHNTEPDTVASTGIDSWVWAWDLRQNPVKPAFGLSAFEASGTQVKWNRQNANTLASSHSDKVLIWDRRKGSLPVHIIRAHNSKIYGIDWSFNRPNEIVTCSLDRTIKIWDTNFSDEQAEPKTLIRANYPVWRARDLPFGDGILSLPQRGATSLHMWSHQEPGKPIDTFDGHTDVVKEFVWRHREGSDFQLITWSKDRTLRFWPVDRDKMERVGYEHVQRPRSGLNRSVMSYRNLPGPAPNQPAVSAPVGTRGILAEVRAPLPPRHSRNLVMQPHGNSSLRFGATKEGSKQDAIPIPPSLRRGGTMSRGNFGGRSVRQPDAFAWLSSVRVGNQRDGSSGASARGSKPNSQSRPPSGKRGEADTAGGKPDDRRDAEMPSLQEEITTVLTKLSSSKIKLEKHDLMKKRTCTLSLHGPWGESSSVFIRVTFTFPREYPRPGAAGTPSVDLERNPLISLRSRAFILRRLRIIRENRRPCLEACLRFLLFAQEDTSSAPTHEINTDSSSSEDEGLQQRRPKEVTVSLLRTHKNLAEPRTSQGYFSSSGHLVCFFRAPTRVVTATQPELISSPKPSIPAVPAVKPPYAVTDAILQLKAASFGRPVTRSSSQGTNGTKNMGQVITKMLTFSPHLDLTDARVSAAPRDNELRAQATALQNTVHIFTVANSVGPDVSVAQSYSFEAPSLGALCDQNAAIAALTRRYDHQRIFLMLRSLFPHMEPHTVSETISTAPEPIHVSALADNLIRQLYTKLSSEKDVQMLAMVSVVLLQASVRAADSTFEVALLKTSPETRSARSASARDYFSLNVRKDRFENAIISPVWREPSSPFRPRRTTSSGPSLKGARSISHGTGKPMVIGPEARKMSRISPIFVGTLPSPIGRPIPARRQSGRWATEHSPFQDARTGSDAELAKRAISKSWSDIPTMSESKSGPRPKRNLQLSIPPTRERVLPTFRGPPSQQRPGLFFTEPRILKQLHLHVVAYAKILLEWQLPLKRAELLKATHSHGYDHEGDASDPQIGLALHCPSCASEVLQQDSTCPSCSTYLAASRCSICRMTIRGISRGCARCHHITHVSCWRKFMSGMTHPSCPTGCGCRCNPG</sequence>
<feature type="domain" description="WDR59/RTC1-like RING zinc finger" evidence="5">
    <location>
        <begin position="1188"/>
        <end position="1236"/>
    </location>
</feature>
<feature type="compositionally biased region" description="Basic and acidic residues" evidence="4">
    <location>
        <begin position="504"/>
        <end position="522"/>
    </location>
</feature>
<reference evidence="6 7" key="1">
    <citation type="journal article" date="2019" name="Nat. Ecol. Evol.">
        <title>Megaphylogeny resolves global patterns of mushroom evolution.</title>
        <authorList>
            <person name="Varga T."/>
            <person name="Krizsan K."/>
            <person name="Foldi C."/>
            <person name="Dima B."/>
            <person name="Sanchez-Garcia M."/>
            <person name="Sanchez-Ramirez S."/>
            <person name="Szollosi G.J."/>
            <person name="Szarkandi J.G."/>
            <person name="Papp V."/>
            <person name="Albert L."/>
            <person name="Andreopoulos W."/>
            <person name="Angelini C."/>
            <person name="Antonin V."/>
            <person name="Barry K.W."/>
            <person name="Bougher N.L."/>
            <person name="Buchanan P."/>
            <person name="Buyck B."/>
            <person name="Bense V."/>
            <person name="Catcheside P."/>
            <person name="Chovatia M."/>
            <person name="Cooper J."/>
            <person name="Damon W."/>
            <person name="Desjardin D."/>
            <person name="Finy P."/>
            <person name="Geml J."/>
            <person name="Haridas S."/>
            <person name="Hughes K."/>
            <person name="Justo A."/>
            <person name="Karasinski D."/>
            <person name="Kautmanova I."/>
            <person name="Kiss B."/>
            <person name="Kocsube S."/>
            <person name="Kotiranta H."/>
            <person name="LaButti K.M."/>
            <person name="Lechner B.E."/>
            <person name="Liimatainen K."/>
            <person name="Lipzen A."/>
            <person name="Lukacs Z."/>
            <person name="Mihaltcheva S."/>
            <person name="Morgado L.N."/>
            <person name="Niskanen T."/>
            <person name="Noordeloos M.E."/>
            <person name="Ohm R.A."/>
            <person name="Ortiz-Santana B."/>
            <person name="Ovrebo C."/>
            <person name="Racz N."/>
            <person name="Riley R."/>
            <person name="Savchenko A."/>
            <person name="Shiryaev A."/>
            <person name="Soop K."/>
            <person name="Spirin V."/>
            <person name="Szebenyi C."/>
            <person name="Tomsovsky M."/>
            <person name="Tulloss R.E."/>
            <person name="Uehling J."/>
            <person name="Grigoriev I.V."/>
            <person name="Vagvolgyi C."/>
            <person name="Papp T."/>
            <person name="Martin F.M."/>
            <person name="Miettinen O."/>
            <person name="Hibbett D.S."/>
            <person name="Nagy L.G."/>
        </authorList>
    </citation>
    <scope>NUCLEOTIDE SEQUENCE [LARGE SCALE GENOMIC DNA]</scope>
    <source>
        <strain evidence="6 7">CBS 309.79</strain>
    </source>
</reference>
<dbReference type="GO" id="GO:0034198">
    <property type="term" value="P:cellular response to amino acid starvation"/>
    <property type="evidence" value="ECO:0007669"/>
    <property type="project" value="TreeGrafter"/>
</dbReference>
<dbReference type="GO" id="GO:1904263">
    <property type="term" value="P:positive regulation of TORC1 signaling"/>
    <property type="evidence" value="ECO:0007669"/>
    <property type="project" value="TreeGrafter"/>
</dbReference>
<dbReference type="Pfam" id="PF17120">
    <property type="entry name" value="zf-RING_16"/>
    <property type="match status" value="1"/>
</dbReference>
<evidence type="ECO:0000313" key="6">
    <source>
        <dbReference type="EMBL" id="TFL05907.1"/>
    </source>
</evidence>
<dbReference type="Proteomes" id="UP000305067">
    <property type="component" value="Unassembled WGS sequence"/>
</dbReference>
<dbReference type="InterPro" id="IPR049566">
    <property type="entry name" value="WDR59_RTC1-like_RING_Znf"/>
</dbReference>
<dbReference type="InterPro" id="IPR036322">
    <property type="entry name" value="WD40_repeat_dom_sf"/>
</dbReference>
<feature type="compositionally biased region" description="Polar residues" evidence="4">
    <location>
        <begin position="1060"/>
        <end position="1069"/>
    </location>
</feature>
<accession>A0A5C3QX47</accession>
<dbReference type="InterPro" id="IPR049567">
    <property type="entry name" value="WDR59-like"/>
</dbReference>